<sequence length="70" mass="8136">MRHAHSHFGLKLAERMQRRFLCQGTLALHLHFAAGGCHHLLLFAVGGDRHLLRGMHHLRQHLLHHLQDEI</sequence>
<reference evidence="2" key="1">
    <citation type="submission" date="2021-01" db="EMBL/GenBank/DDBJ databases">
        <title>Adiantum capillus-veneris genome.</title>
        <authorList>
            <person name="Fang Y."/>
            <person name="Liao Q."/>
        </authorList>
    </citation>
    <scope>NUCLEOTIDE SEQUENCE</scope>
    <source>
        <strain evidence="2">H3</strain>
        <tissue evidence="2">Leaf</tissue>
    </source>
</reference>
<proteinExistence type="predicted"/>
<gene>
    <name evidence="2" type="ORF">GOP47_0024369</name>
</gene>
<organism evidence="2 3">
    <name type="scientific">Adiantum capillus-veneris</name>
    <name type="common">Maidenhair fern</name>
    <dbReference type="NCBI Taxonomy" id="13818"/>
    <lineage>
        <taxon>Eukaryota</taxon>
        <taxon>Viridiplantae</taxon>
        <taxon>Streptophyta</taxon>
        <taxon>Embryophyta</taxon>
        <taxon>Tracheophyta</taxon>
        <taxon>Polypodiopsida</taxon>
        <taxon>Polypodiidae</taxon>
        <taxon>Polypodiales</taxon>
        <taxon>Pteridineae</taxon>
        <taxon>Pteridaceae</taxon>
        <taxon>Vittarioideae</taxon>
        <taxon>Adiantum</taxon>
    </lineage>
</organism>
<comment type="caution">
    <text evidence="2">The sequence shown here is derived from an EMBL/GenBank/DDBJ whole genome shotgun (WGS) entry which is preliminary data.</text>
</comment>
<keyword evidence="1" id="KW-0472">Membrane</keyword>
<keyword evidence="3" id="KW-1185">Reference proteome</keyword>
<dbReference type="AlphaFoldDB" id="A0A9D4Z3L8"/>
<keyword evidence="1" id="KW-0812">Transmembrane</keyword>
<feature type="transmembrane region" description="Helical" evidence="1">
    <location>
        <begin position="20"/>
        <end position="45"/>
    </location>
</feature>
<name>A0A9D4Z3L8_ADICA</name>
<protein>
    <submittedName>
        <fullName evidence="2">Uncharacterized protein</fullName>
    </submittedName>
</protein>
<evidence type="ECO:0000256" key="1">
    <source>
        <dbReference type="SAM" id="Phobius"/>
    </source>
</evidence>
<keyword evidence="1" id="KW-1133">Transmembrane helix</keyword>
<evidence type="ECO:0000313" key="2">
    <source>
        <dbReference type="EMBL" id="KAI5059949.1"/>
    </source>
</evidence>
<dbReference type="Proteomes" id="UP000886520">
    <property type="component" value="Chromosome 24"/>
</dbReference>
<accession>A0A9D4Z3L8</accession>
<dbReference type="EMBL" id="JABFUD020000024">
    <property type="protein sequence ID" value="KAI5059949.1"/>
    <property type="molecule type" value="Genomic_DNA"/>
</dbReference>
<evidence type="ECO:0000313" key="3">
    <source>
        <dbReference type="Proteomes" id="UP000886520"/>
    </source>
</evidence>